<dbReference type="Pfam" id="PF03413">
    <property type="entry name" value="PepSY"/>
    <property type="match status" value="1"/>
</dbReference>
<feature type="compositionally biased region" description="Pro residues" evidence="1">
    <location>
        <begin position="14"/>
        <end position="26"/>
    </location>
</feature>
<evidence type="ECO:0000256" key="1">
    <source>
        <dbReference type="SAM" id="MobiDB-lite"/>
    </source>
</evidence>
<protein>
    <submittedName>
        <fullName evidence="4">Putative iron-regulated membrane protein</fullName>
    </submittedName>
</protein>
<feature type="transmembrane region" description="Helical" evidence="2">
    <location>
        <begin position="436"/>
        <end position="455"/>
    </location>
</feature>
<gene>
    <name evidence="4" type="ORF">ATJ88_2395</name>
</gene>
<keyword evidence="5" id="KW-1185">Reference proteome</keyword>
<proteinExistence type="predicted"/>
<dbReference type="PANTHER" id="PTHR34219:SF1">
    <property type="entry name" value="PEPSY DOMAIN-CONTAINING PROTEIN"/>
    <property type="match status" value="1"/>
</dbReference>
<dbReference type="Pfam" id="PF03929">
    <property type="entry name" value="PepSY_TM"/>
    <property type="match status" value="1"/>
</dbReference>
<evidence type="ECO:0000313" key="5">
    <source>
        <dbReference type="Proteomes" id="UP000224130"/>
    </source>
</evidence>
<feature type="region of interest" description="Disordered" evidence="1">
    <location>
        <begin position="1"/>
        <end position="28"/>
    </location>
</feature>
<keyword evidence="2" id="KW-0472">Membrane</keyword>
<accession>A0A2A9EZV5</accession>
<feature type="domain" description="PepSY" evidence="3">
    <location>
        <begin position="92"/>
        <end position="146"/>
    </location>
</feature>
<feature type="transmembrane region" description="Helical" evidence="2">
    <location>
        <begin position="182"/>
        <end position="200"/>
    </location>
</feature>
<sequence length="486" mass="51162">MTTAPSTAASTAPAAPPAPPGPPTPPQGSRVWAALQPILLRLHFYAGILVGPFLVVAATTGLLYTLAPTIERVAYRDLLVVEQEGGTVAPLSAQVAAARAAHPEGTISVVEVAGDPAATTRVTLAVDGLPDGAARTVFVDPYTAQVAGDSLTYGAWLPVREWIETLHSSLHLGTYGTLYSELAASWLGVVVLGGVAMWVARAVRRRRTARALLVPERGRPGRRRTLSWHGVVGVLAATGLLVLSVTGLTWSELAGARIGDLRAALSAPGPELDTSLTGGYDADADPHAEHGSAAAGIEDHYLDHGASWDGLTAAAAAQGLEAPYTIAPPASHHETWTVTESATTWPMDNDAIAVHGYSGDVLDRVDFEDEPLPAKLTSWGIYFHLGMLFGLPNLLFLAATAVGLVVLVVLGYRMWWQRRPTRQAGRGPGPTYGRGALRRAPLWLTLALFAVAGVVASYVPLFGLTLVAFLVVDVALGLRARLRTRA</sequence>
<evidence type="ECO:0000259" key="3">
    <source>
        <dbReference type="Pfam" id="PF03413"/>
    </source>
</evidence>
<reference evidence="4 5" key="1">
    <citation type="submission" date="2017-10" db="EMBL/GenBank/DDBJ databases">
        <title>Sequencing the genomes of 1000 actinobacteria strains.</title>
        <authorList>
            <person name="Klenk H.-P."/>
        </authorList>
    </citation>
    <scope>NUCLEOTIDE SEQUENCE [LARGE SCALE GENOMIC DNA]</scope>
    <source>
        <strain evidence="4 5">DSM 21863</strain>
    </source>
</reference>
<dbReference type="InterPro" id="IPR005625">
    <property type="entry name" value="PepSY-ass_TM"/>
</dbReference>
<evidence type="ECO:0000256" key="2">
    <source>
        <dbReference type="SAM" id="Phobius"/>
    </source>
</evidence>
<keyword evidence="2" id="KW-1133">Transmembrane helix</keyword>
<dbReference type="InterPro" id="IPR025711">
    <property type="entry name" value="PepSY"/>
</dbReference>
<dbReference type="PANTHER" id="PTHR34219">
    <property type="entry name" value="IRON-REGULATED INNER MEMBRANE PROTEIN-RELATED"/>
    <property type="match status" value="1"/>
</dbReference>
<feature type="transmembrane region" description="Helical" evidence="2">
    <location>
        <begin position="394"/>
        <end position="415"/>
    </location>
</feature>
<evidence type="ECO:0000313" key="4">
    <source>
        <dbReference type="EMBL" id="PFG43689.1"/>
    </source>
</evidence>
<dbReference type="Proteomes" id="UP000224130">
    <property type="component" value="Unassembled WGS sequence"/>
</dbReference>
<dbReference type="RefSeq" id="WP_211287510.1">
    <property type="nucleotide sequence ID" value="NZ_PDJJ01000001.1"/>
</dbReference>
<dbReference type="EMBL" id="PDJJ01000001">
    <property type="protein sequence ID" value="PFG43689.1"/>
    <property type="molecule type" value="Genomic_DNA"/>
</dbReference>
<dbReference type="AlphaFoldDB" id="A0A2A9EZV5"/>
<feature type="transmembrane region" description="Helical" evidence="2">
    <location>
        <begin position="226"/>
        <end position="250"/>
    </location>
</feature>
<comment type="caution">
    <text evidence="4">The sequence shown here is derived from an EMBL/GenBank/DDBJ whole genome shotgun (WGS) entry which is preliminary data.</text>
</comment>
<name>A0A2A9EZV5_9MICO</name>
<organism evidence="4 5">
    <name type="scientific">Isoptericola jiangsuensis</name>
    <dbReference type="NCBI Taxonomy" id="548579"/>
    <lineage>
        <taxon>Bacteria</taxon>
        <taxon>Bacillati</taxon>
        <taxon>Actinomycetota</taxon>
        <taxon>Actinomycetes</taxon>
        <taxon>Micrococcales</taxon>
        <taxon>Promicromonosporaceae</taxon>
        <taxon>Isoptericola</taxon>
    </lineage>
</organism>
<feature type="compositionally biased region" description="Low complexity" evidence="1">
    <location>
        <begin position="1"/>
        <end position="13"/>
    </location>
</feature>
<feature type="transmembrane region" description="Helical" evidence="2">
    <location>
        <begin position="44"/>
        <end position="67"/>
    </location>
</feature>
<keyword evidence="2" id="KW-0812">Transmembrane</keyword>